<dbReference type="Gene3D" id="3.40.395.10">
    <property type="entry name" value="Adenoviral Proteinase, Chain A"/>
    <property type="match status" value="1"/>
</dbReference>
<protein>
    <recommendedName>
        <fullName evidence="5">Ubiquitin-like protease family profile domain-containing protein</fullName>
    </recommendedName>
</protein>
<dbReference type="Pfam" id="PF02902">
    <property type="entry name" value="Peptidase_C48"/>
    <property type="match status" value="1"/>
</dbReference>
<dbReference type="GO" id="GO:0008234">
    <property type="term" value="F:cysteine-type peptidase activity"/>
    <property type="evidence" value="ECO:0007669"/>
    <property type="project" value="InterPro"/>
</dbReference>
<evidence type="ECO:0000256" key="1">
    <source>
        <dbReference type="ARBA" id="ARBA00005234"/>
    </source>
</evidence>
<dbReference type="AlphaFoldDB" id="A0AAN9HYS9"/>
<dbReference type="InterPro" id="IPR003653">
    <property type="entry name" value="Peptidase_C48_C"/>
</dbReference>
<dbReference type="EMBL" id="JAYWIO010000005">
    <property type="protein sequence ID" value="KAK7259252.1"/>
    <property type="molecule type" value="Genomic_DNA"/>
</dbReference>
<comment type="caution">
    <text evidence="6">The sequence shown here is derived from an EMBL/GenBank/DDBJ whole genome shotgun (WGS) entry which is preliminary data.</text>
</comment>
<reference evidence="6 7" key="1">
    <citation type="submission" date="2024-01" db="EMBL/GenBank/DDBJ databases">
        <title>The genomes of 5 underutilized Papilionoideae crops provide insights into root nodulation and disease resistanc.</title>
        <authorList>
            <person name="Yuan L."/>
        </authorList>
    </citation>
    <scope>NUCLEOTIDE SEQUENCE [LARGE SCALE GENOMIC DNA]</scope>
    <source>
        <strain evidence="6">ZHUSHIDOU_FW_LH</strain>
        <tissue evidence="6">Leaf</tissue>
    </source>
</reference>
<organism evidence="6 7">
    <name type="scientific">Crotalaria pallida</name>
    <name type="common">Smooth rattlebox</name>
    <name type="synonym">Crotalaria striata</name>
    <dbReference type="NCBI Taxonomy" id="3830"/>
    <lineage>
        <taxon>Eukaryota</taxon>
        <taxon>Viridiplantae</taxon>
        <taxon>Streptophyta</taxon>
        <taxon>Embryophyta</taxon>
        <taxon>Tracheophyta</taxon>
        <taxon>Spermatophyta</taxon>
        <taxon>Magnoliopsida</taxon>
        <taxon>eudicotyledons</taxon>
        <taxon>Gunneridae</taxon>
        <taxon>Pentapetalae</taxon>
        <taxon>rosids</taxon>
        <taxon>fabids</taxon>
        <taxon>Fabales</taxon>
        <taxon>Fabaceae</taxon>
        <taxon>Papilionoideae</taxon>
        <taxon>50 kb inversion clade</taxon>
        <taxon>genistoids sensu lato</taxon>
        <taxon>core genistoids</taxon>
        <taxon>Crotalarieae</taxon>
        <taxon>Crotalaria</taxon>
    </lineage>
</organism>
<proteinExistence type="inferred from homology"/>
<feature type="region of interest" description="Disordered" evidence="4">
    <location>
        <begin position="1"/>
        <end position="37"/>
    </location>
</feature>
<keyword evidence="2" id="KW-0645">Protease</keyword>
<evidence type="ECO:0000313" key="7">
    <source>
        <dbReference type="Proteomes" id="UP001372338"/>
    </source>
</evidence>
<dbReference type="SUPFAM" id="SSF54001">
    <property type="entry name" value="Cysteine proteinases"/>
    <property type="match status" value="1"/>
</dbReference>
<keyword evidence="3" id="KW-0378">Hydrolase</keyword>
<evidence type="ECO:0000256" key="3">
    <source>
        <dbReference type="ARBA" id="ARBA00022801"/>
    </source>
</evidence>
<evidence type="ECO:0000259" key="5">
    <source>
        <dbReference type="Pfam" id="PF02902"/>
    </source>
</evidence>
<accession>A0AAN9HYS9</accession>
<feature type="region of interest" description="Disordered" evidence="4">
    <location>
        <begin position="58"/>
        <end position="78"/>
    </location>
</feature>
<evidence type="ECO:0000313" key="6">
    <source>
        <dbReference type="EMBL" id="KAK7259252.1"/>
    </source>
</evidence>
<dbReference type="InterPro" id="IPR038765">
    <property type="entry name" value="Papain-like_cys_pep_sf"/>
</dbReference>
<keyword evidence="7" id="KW-1185">Reference proteome</keyword>
<dbReference type="GO" id="GO:0006508">
    <property type="term" value="P:proteolysis"/>
    <property type="evidence" value="ECO:0007669"/>
    <property type="project" value="UniProtKB-KW"/>
</dbReference>
<name>A0AAN9HYS9_CROPI</name>
<sequence length="213" mass="24269">MVGGGRTSRNRGTPAAPKETPRGQGRPSSASKRKRAIDFIEISSSNTVSVEDNGEIEHVSPMNVHKNDKSSLRSNLDNNSNSKMDQWMTTLFPIPASMILDEIEAAVSLYIFGSNKDDQKSRKEVLVNYTCWGQGNRETLKSLMPNKEVDQEIFLPINDEKHWCLLVVDMSKQQLILLDSKPDRKRSKWRRIYVQKMGLWYLGCSLDDELCYV</sequence>
<evidence type="ECO:0000256" key="2">
    <source>
        <dbReference type="ARBA" id="ARBA00022670"/>
    </source>
</evidence>
<evidence type="ECO:0000256" key="4">
    <source>
        <dbReference type="SAM" id="MobiDB-lite"/>
    </source>
</evidence>
<dbReference type="Proteomes" id="UP001372338">
    <property type="component" value="Unassembled WGS sequence"/>
</dbReference>
<feature type="domain" description="Ubiquitin-like protease family profile" evidence="5">
    <location>
        <begin position="147"/>
        <end position="192"/>
    </location>
</feature>
<gene>
    <name evidence="6" type="ORF">RIF29_24854</name>
</gene>
<comment type="similarity">
    <text evidence="1">Belongs to the peptidase C48 family.</text>
</comment>